<feature type="region of interest" description="Disordered" evidence="8">
    <location>
        <begin position="489"/>
        <end position="522"/>
    </location>
</feature>
<evidence type="ECO:0000256" key="9">
    <source>
        <dbReference type="SAM" id="Phobius"/>
    </source>
</evidence>
<feature type="transmembrane region" description="Helical" evidence="9">
    <location>
        <begin position="318"/>
        <end position="338"/>
    </location>
</feature>
<reference evidence="10" key="1">
    <citation type="submission" date="2015-03" db="EMBL/GenBank/DDBJ databases">
        <title>A transcriptome of Araucaria cunninghamii, an australian fine timber species.</title>
        <authorList>
            <person name="Jing Yi C.J.Y."/>
            <person name="Yin San L.Y.S."/>
            <person name="Abdul Karim S.S."/>
            <person name="Wan Azmi N.N."/>
            <person name="Hercus R.R."/>
            <person name="Croft L.L."/>
        </authorList>
    </citation>
    <scope>NUCLEOTIDE SEQUENCE</scope>
    <source>
        <strain evidence="10">MI0301</strain>
        <tissue evidence="10">Leaf</tissue>
    </source>
</reference>
<evidence type="ECO:0000313" key="10">
    <source>
        <dbReference type="EMBL" id="JAG94936.1"/>
    </source>
</evidence>
<protein>
    <submittedName>
        <fullName evidence="10">Uncharacterized protein</fullName>
    </submittedName>
</protein>
<dbReference type="PANTHER" id="PTHR31587:SF4">
    <property type="entry name" value="TRANSMEMBRANE PROTEIN (DUF2215)"/>
    <property type="match status" value="1"/>
</dbReference>
<feature type="transmembrane region" description="Helical" evidence="9">
    <location>
        <begin position="218"/>
        <end position="244"/>
    </location>
</feature>
<comment type="subcellular location">
    <subcellularLocation>
        <location evidence="1">Nucleus inner membrane</location>
        <topology evidence="1">Multi-pass membrane protein</topology>
        <orientation evidence="1">Nucleoplasmic side</orientation>
    </subcellularLocation>
</comment>
<dbReference type="PANTHER" id="PTHR31587">
    <property type="entry name" value="TRANSMEMBRANE PROTEIN (DUF2215)"/>
    <property type="match status" value="1"/>
</dbReference>
<evidence type="ECO:0000256" key="4">
    <source>
        <dbReference type="ARBA" id="ARBA00022729"/>
    </source>
</evidence>
<keyword evidence="7" id="KW-0539">Nucleus</keyword>
<keyword evidence="4" id="KW-0732">Signal</keyword>
<dbReference type="EMBL" id="GCKF01042004">
    <property type="protein sequence ID" value="JAG94936.1"/>
    <property type="molecule type" value="Transcribed_RNA"/>
</dbReference>
<evidence type="ECO:0000256" key="3">
    <source>
        <dbReference type="ARBA" id="ARBA00022692"/>
    </source>
</evidence>
<keyword evidence="6 9" id="KW-0472">Membrane</keyword>
<comment type="similarity">
    <text evidence="2">Belongs to the NEMP family.</text>
</comment>
<evidence type="ECO:0000256" key="7">
    <source>
        <dbReference type="ARBA" id="ARBA00023242"/>
    </source>
</evidence>
<proteinExistence type="inferred from homology"/>
<evidence type="ECO:0000256" key="6">
    <source>
        <dbReference type="ARBA" id="ARBA00023136"/>
    </source>
</evidence>
<keyword evidence="5 9" id="KW-1133">Transmembrane helix</keyword>
<organism evidence="10">
    <name type="scientific">Araucaria cunninghamii</name>
    <name type="common">Hoop pine</name>
    <name type="synonym">Moreton Bay pine</name>
    <dbReference type="NCBI Taxonomy" id="56994"/>
    <lineage>
        <taxon>Eukaryota</taxon>
        <taxon>Viridiplantae</taxon>
        <taxon>Streptophyta</taxon>
        <taxon>Embryophyta</taxon>
        <taxon>Tracheophyta</taxon>
        <taxon>Spermatophyta</taxon>
        <taxon>Pinopsida</taxon>
        <taxon>Pinidae</taxon>
        <taxon>Conifers II</taxon>
        <taxon>Araucariales</taxon>
        <taxon>Araucariaceae</taxon>
        <taxon>Araucaria</taxon>
    </lineage>
</organism>
<sequence length="522" mass="58148">MGIGMSPAFLAMFCLLINFSNAIFDCRTYEGVHTVPVKIQLPSGPLIESSPGLKPGTIVAGERVCIPGLRRFQHLKKYAHSHRVSVQYSGGVSKIVPKIELCIHRNASLGLAQCAQHEWKALGKGLWTGVISPYETKFIDFRMPDNTLFGSLTISVEEVFQQYRLMFLGLGLVMLILAPFVSKWVPFYYSSAMAFGIIAVILFLLFQGMKMLPTGRKSTLYTLFCGSVVGLGSIILNYCAGLFHSVLQELGFGEEWFNPVAVFVLLFIVFVGAWVGYWGVRKLVLSEDGSVDKGTAVFVAWAIRIVAAVMILQSSYDSLLATLMLIVGAICTTALRYIRPTFWHARKRSKQNSSSWAKNSYLNNARAQFLSRLPSRDARLLEAQGTGLKWSPYNAHMASSSLASPMNTPSPVSYMPGSSFATPIKTPSPYSRIDKQDYYSTFHKTSGRKHFSDEEWETFTKESTRKALRELVTTPEFGDWALHNADRIKISPADESEDTDQSDNEYEVGIHQEHTGGGRGWF</sequence>
<feature type="transmembrane region" description="Helical" evidence="9">
    <location>
        <begin position="6"/>
        <end position="24"/>
    </location>
</feature>
<feature type="transmembrane region" description="Helical" evidence="9">
    <location>
        <begin position="291"/>
        <end position="312"/>
    </location>
</feature>
<dbReference type="Pfam" id="PF10225">
    <property type="entry name" value="NEMP"/>
    <property type="match status" value="1"/>
</dbReference>
<evidence type="ECO:0000256" key="1">
    <source>
        <dbReference type="ARBA" id="ARBA00004575"/>
    </source>
</evidence>
<dbReference type="InterPro" id="IPR019358">
    <property type="entry name" value="NEMP_fam"/>
</dbReference>
<evidence type="ECO:0000256" key="2">
    <source>
        <dbReference type="ARBA" id="ARBA00005748"/>
    </source>
</evidence>
<keyword evidence="3 9" id="KW-0812">Transmembrane</keyword>
<feature type="transmembrane region" description="Helical" evidence="9">
    <location>
        <begin position="163"/>
        <end position="181"/>
    </location>
</feature>
<feature type="compositionally biased region" description="Acidic residues" evidence="8">
    <location>
        <begin position="494"/>
        <end position="506"/>
    </location>
</feature>
<evidence type="ECO:0000256" key="5">
    <source>
        <dbReference type="ARBA" id="ARBA00022989"/>
    </source>
</evidence>
<accession>A0A0D6QWS9</accession>
<evidence type="ECO:0000256" key="8">
    <source>
        <dbReference type="SAM" id="MobiDB-lite"/>
    </source>
</evidence>
<name>A0A0D6QWS9_ARACU</name>
<dbReference type="GO" id="GO:0005637">
    <property type="term" value="C:nuclear inner membrane"/>
    <property type="evidence" value="ECO:0007669"/>
    <property type="project" value="UniProtKB-SubCell"/>
</dbReference>
<feature type="transmembrane region" description="Helical" evidence="9">
    <location>
        <begin position="256"/>
        <end position="279"/>
    </location>
</feature>
<dbReference type="AlphaFoldDB" id="A0A0D6QWS9"/>
<feature type="transmembrane region" description="Helical" evidence="9">
    <location>
        <begin position="187"/>
        <end position="206"/>
    </location>
</feature>